<proteinExistence type="inferred from homology"/>
<protein>
    <recommendedName>
        <fullName evidence="2">UPF0301 protein AA106556_1377</fullName>
    </recommendedName>
</protein>
<dbReference type="HAMAP" id="MF_00758">
    <property type="entry name" value="UPF0301"/>
    <property type="match status" value="1"/>
</dbReference>
<dbReference type="SUPFAM" id="SSF143456">
    <property type="entry name" value="VC0467-like"/>
    <property type="match status" value="1"/>
</dbReference>
<gene>
    <name evidence="3" type="ORF">AA106556_1377</name>
</gene>
<evidence type="ECO:0000256" key="1">
    <source>
        <dbReference type="ARBA" id="ARBA00009600"/>
    </source>
</evidence>
<dbReference type="EMBL" id="BAQB01000020">
    <property type="protein sequence ID" value="GBR47223.1"/>
    <property type="molecule type" value="Genomic_DNA"/>
</dbReference>
<dbReference type="PANTHER" id="PTHR30327">
    <property type="entry name" value="UNCHARACTERIZED PROTEIN YQGE"/>
    <property type="match status" value="1"/>
</dbReference>
<evidence type="ECO:0000256" key="2">
    <source>
        <dbReference type="HAMAP-Rule" id="MF_00758"/>
    </source>
</evidence>
<organism evidence="3 4">
    <name type="scientific">Neokomagataea tanensis NBRC 106556</name>
    <dbReference type="NCBI Taxonomy" id="1223519"/>
    <lineage>
        <taxon>Bacteria</taxon>
        <taxon>Pseudomonadati</taxon>
        <taxon>Pseudomonadota</taxon>
        <taxon>Alphaproteobacteria</taxon>
        <taxon>Acetobacterales</taxon>
        <taxon>Acetobacteraceae</taxon>
        <taxon>Neokomagataea</taxon>
    </lineage>
</organism>
<dbReference type="Pfam" id="PF02622">
    <property type="entry name" value="DUF179"/>
    <property type="match status" value="1"/>
</dbReference>
<dbReference type="PANTHER" id="PTHR30327:SF1">
    <property type="entry name" value="UPF0301 PROTEIN YQGE"/>
    <property type="match status" value="1"/>
</dbReference>
<sequence length="206" mass="22553">MQTKVKFSHVTRMTNTFSGHNENLTGKLLIAAPQLADTFFAQSVIYVCSHSDSHGAMGLIINKRVFKPSIGEIFSQLSIEPNPPKRALPLCLGGPVDHDRGFILHSADWQHEGGITVTDTTRLTANLDILKDIAAGKGPERAIMALGHASWSTGQLENEILKDSSWLVAPADQDLIFSTQYADKWRKALTSIQIDPLRLSPHTGEA</sequence>
<accession>A0ABQ0QJS7</accession>
<comment type="caution">
    <text evidence="3">The sequence shown here is derived from an EMBL/GenBank/DDBJ whole genome shotgun (WGS) entry which is preliminary data.</text>
</comment>
<dbReference type="Gene3D" id="3.40.1740.10">
    <property type="entry name" value="VC0467-like"/>
    <property type="match status" value="1"/>
</dbReference>
<dbReference type="InterPro" id="IPR003774">
    <property type="entry name" value="AlgH-like"/>
</dbReference>
<evidence type="ECO:0000313" key="3">
    <source>
        <dbReference type="EMBL" id="GBR47223.1"/>
    </source>
</evidence>
<name>A0ABQ0QJS7_9PROT</name>
<reference evidence="3" key="1">
    <citation type="submission" date="2013-04" db="EMBL/GenBank/DDBJ databases">
        <title>The genome sequencing project of 58 acetic acid bacteria.</title>
        <authorList>
            <person name="Okamoto-Kainuma A."/>
            <person name="Ishikawa M."/>
            <person name="Umino S."/>
            <person name="Koizumi Y."/>
            <person name="Shiwa Y."/>
            <person name="Yoshikawa H."/>
            <person name="Matsutani M."/>
            <person name="Matsushita K."/>
        </authorList>
    </citation>
    <scope>NUCLEOTIDE SEQUENCE</scope>
    <source>
        <strain evidence="3">NBRC 106556</strain>
    </source>
</reference>
<evidence type="ECO:0000313" key="4">
    <source>
        <dbReference type="Proteomes" id="UP001062443"/>
    </source>
</evidence>
<keyword evidence="4" id="KW-1185">Reference proteome</keyword>
<dbReference type="Proteomes" id="UP001062443">
    <property type="component" value="Unassembled WGS sequence"/>
</dbReference>
<comment type="similarity">
    <text evidence="1 2">Belongs to the UPF0301 (AlgH) family.</text>
</comment>